<evidence type="ECO:0000313" key="2">
    <source>
        <dbReference type="EMBL" id="GBN57416.1"/>
    </source>
</evidence>
<sequence length="119" mass="13999">MTLSLDPYHTNQMFRIPAELIHQGQQCTTRLMGRHARPTRWFSAVHEKQEANRAETTSHGELRRLPSEDGKDQQKGEGVEKGKHQRRNDPWVPRDWDTRIPHKECEGLKRSIFKIFISN</sequence>
<dbReference type="Proteomes" id="UP000499080">
    <property type="component" value="Unassembled WGS sequence"/>
</dbReference>
<feature type="region of interest" description="Disordered" evidence="1">
    <location>
        <begin position="45"/>
        <end position="98"/>
    </location>
</feature>
<reference evidence="2 3" key="1">
    <citation type="journal article" date="2019" name="Sci. Rep.">
        <title>Orb-weaving spider Araneus ventricosus genome elucidates the spidroin gene catalogue.</title>
        <authorList>
            <person name="Kono N."/>
            <person name="Nakamura H."/>
            <person name="Ohtoshi R."/>
            <person name="Moran D.A.P."/>
            <person name="Shinohara A."/>
            <person name="Yoshida Y."/>
            <person name="Fujiwara M."/>
            <person name="Mori M."/>
            <person name="Tomita M."/>
            <person name="Arakawa K."/>
        </authorList>
    </citation>
    <scope>NUCLEOTIDE SEQUENCE [LARGE SCALE GENOMIC DNA]</scope>
</reference>
<accession>A0A4Y2Q551</accession>
<keyword evidence="3" id="KW-1185">Reference proteome</keyword>
<gene>
    <name evidence="2" type="ORF">AVEN_67254_1</name>
</gene>
<evidence type="ECO:0000256" key="1">
    <source>
        <dbReference type="SAM" id="MobiDB-lite"/>
    </source>
</evidence>
<evidence type="ECO:0000313" key="3">
    <source>
        <dbReference type="Proteomes" id="UP000499080"/>
    </source>
</evidence>
<proteinExistence type="predicted"/>
<dbReference type="EMBL" id="BGPR01012734">
    <property type="protein sequence ID" value="GBN57416.1"/>
    <property type="molecule type" value="Genomic_DNA"/>
</dbReference>
<protein>
    <submittedName>
        <fullName evidence="2">Uncharacterized protein</fullName>
    </submittedName>
</protein>
<dbReference type="AlphaFoldDB" id="A0A4Y2Q551"/>
<name>A0A4Y2Q551_ARAVE</name>
<organism evidence="2 3">
    <name type="scientific">Araneus ventricosus</name>
    <name type="common">Orbweaver spider</name>
    <name type="synonym">Epeira ventricosa</name>
    <dbReference type="NCBI Taxonomy" id="182803"/>
    <lineage>
        <taxon>Eukaryota</taxon>
        <taxon>Metazoa</taxon>
        <taxon>Ecdysozoa</taxon>
        <taxon>Arthropoda</taxon>
        <taxon>Chelicerata</taxon>
        <taxon>Arachnida</taxon>
        <taxon>Araneae</taxon>
        <taxon>Araneomorphae</taxon>
        <taxon>Entelegynae</taxon>
        <taxon>Araneoidea</taxon>
        <taxon>Araneidae</taxon>
        <taxon>Araneus</taxon>
    </lineage>
</organism>
<comment type="caution">
    <text evidence="2">The sequence shown here is derived from an EMBL/GenBank/DDBJ whole genome shotgun (WGS) entry which is preliminary data.</text>
</comment>